<keyword evidence="2" id="KW-1185">Reference proteome</keyword>
<proteinExistence type="predicted"/>
<accession>A0AAE0D488</accession>
<sequence>MPMGSGRCLAAIVYRQHAAGPMQVHTLCRGCFSCCAVLALRQSAKPVSFQILQDSGYGRCFIYDGEPKPLGWCWGLGNVERWLVSALLVYSFESGF</sequence>
<name>A0AAE0D488_COLKA</name>
<dbReference type="EMBL" id="VYYT01000236">
    <property type="protein sequence ID" value="KAK2753988.1"/>
    <property type="molecule type" value="Genomic_DNA"/>
</dbReference>
<dbReference type="AlphaFoldDB" id="A0AAE0D488"/>
<protein>
    <submittedName>
        <fullName evidence="1">Uncharacterized protein</fullName>
    </submittedName>
</protein>
<evidence type="ECO:0000313" key="2">
    <source>
        <dbReference type="Proteomes" id="UP001281614"/>
    </source>
</evidence>
<gene>
    <name evidence="1" type="ORF">CKAH01_17527</name>
</gene>
<organism evidence="1 2">
    <name type="scientific">Colletotrichum kahawae</name>
    <name type="common">Coffee berry disease fungus</name>
    <dbReference type="NCBI Taxonomy" id="34407"/>
    <lineage>
        <taxon>Eukaryota</taxon>
        <taxon>Fungi</taxon>
        <taxon>Dikarya</taxon>
        <taxon>Ascomycota</taxon>
        <taxon>Pezizomycotina</taxon>
        <taxon>Sordariomycetes</taxon>
        <taxon>Hypocreomycetidae</taxon>
        <taxon>Glomerellales</taxon>
        <taxon>Glomerellaceae</taxon>
        <taxon>Colletotrichum</taxon>
        <taxon>Colletotrichum gloeosporioides species complex</taxon>
    </lineage>
</organism>
<evidence type="ECO:0000313" key="1">
    <source>
        <dbReference type="EMBL" id="KAK2753988.1"/>
    </source>
</evidence>
<comment type="caution">
    <text evidence="1">The sequence shown here is derived from an EMBL/GenBank/DDBJ whole genome shotgun (WGS) entry which is preliminary data.</text>
</comment>
<dbReference type="Proteomes" id="UP001281614">
    <property type="component" value="Unassembled WGS sequence"/>
</dbReference>
<reference evidence="1" key="1">
    <citation type="submission" date="2023-02" db="EMBL/GenBank/DDBJ databases">
        <title>Colletotrichum kahawae CIFC_Que2 genome sequencing and assembly.</title>
        <authorList>
            <person name="Baroncelli R."/>
        </authorList>
    </citation>
    <scope>NUCLEOTIDE SEQUENCE</scope>
    <source>
        <strain evidence="1">CIFC_Que2</strain>
    </source>
</reference>